<dbReference type="AlphaFoldDB" id="M2YXK6"/>
<keyword evidence="3" id="KW-1185">Reference proteome</keyword>
<protein>
    <submittedName>
        <fullName evidence="2">Uncharacterized protein</fullName>
    </submittedName>
</protein>
<dbReference type="EMBL" id="KB446559">
    <property type="protein sequence ID" value="EME82435.1"/>
    <property type="molecule type" value="Genomic_DNA"/>
</dbReference>
<gene>
    <name evidence="2" type="ORF">MYCFIDRAFT_208119</name>
</gene>
<dbReference type="GeneID" id="19336644"/>
<feature type="region of interest" description="Disordered" evidence="1">
    <location>
        <begin position="189"/>
        <end position="209"/>
    </location>
</feature>
<accession>M2YXK6</accession>
<organism evidence="2 3">
    <name type="scientific">Pseudocercospora fijiensis (strain CIRAD86)</name>
    <name type="common">Black leaf streak disease fungus</name>
    <name type="synonym">Mycosphaerella fijiensis</name>
    <dbReference type="NCBI Taxonomy" id="383855"/>
    <lineage>
        <taxon>Eukaryota</taxon>
        <taxon>Fungi</taxon>
        <taxon>Dikarya</taxon>
        <taxon>Ascomycota</taxon>
        <taxon>Pezizomycotina</taxon>
        <taxon>Dothideomycetes</taxon>
        <taxon>Dothideomycetidae</taxon>
        <taxon>Mycosphaerellales</taxon>
        <taxon>Mycosphaerellaceae</taxon>
        <taxon>Pseudocercospora</taxon>
    </lineage>
</organism>
<proteinExistence type="predicted"/>
<name>M2YXK6_PSEFD</name>
<sequence>MLRRFASCFHNEKASRGFTDCLAGALLSTQTCKVEAIRCLISRRGLLESFWVQSAKIHRSNLQQELNTCGSVHFSSVRAILIGFAACFGDHKASKELAGLPTVSLYADVGPHVARWGLTCTLRLPEIEILNVMFAESSLAAWLQPPRLLAIAGRVSGTAPSTDRHMRLRCDRKQPLQYATGTLSAFWSRSSTSDLPTHQTPGDNHSPRY</sequence>
<feature type="compositionally biased region" description="Polar residues" evidence="1">
    <location>
        <begin position="189"/>
        <end position="203"/>
    </location>
</feature>
<reference evidence="2 3" key="1">
    <citation type="journal article" date="2012" name="PLoS Pathog.">
        <title>Diverse lifestyles and strategies of plant pathogenesis encoded in the genomes of eighteen Dothideomycetes fungi.</title>
        <authorList>
            <person name="Ohm R.A."/>
            <person name="Feau N."/>
            <person name="Henrissat B."/>
            <person name="Schoch C.L."/>
            <person name="Horwitz B.A."/>
            <person name="Barry K.W."/>
            <person name="Condon B.J."/>
            <person name="Copeland A.C."/>
            <person name="Dhillon B."/>
            <person name="Glaser F."/>
            <person name="Hesse C.N."/>
            <person name="Kosti I."/>
            <person name="LaButti K."/>
            <person name="Lindquist E.A."/>
            <person name="Lucas S."/>
            <person name="Salamov A.A."/>
            <person name="Bradshaw R.E."/>
            <person name="Ciuffetti L."/>
            <person name="Hamelin R.C."/>
            <person name="Kema G.H.J."/>
            <person name="Lawrence C."/>
            <person name="Scott J.A."/>
            <person name="Spatafora J.W."/>
            <person name="Turgeon B.G."/>
            <person name="de Wit P.J.G.M."/>
            <person name="Zhong S."/>
            <person name="Goodwin S.B."/>
            <person name="Grigoriev I.V."/>
        </authorList>
    </citation>
    <scope>NUCLEOTIDE SEQUENCE [LARGE SCALE GENOMIC DNA]</scope>
    <source>
        <strain evidence="2 3">CIRAD86</strain>
    </source>
</reference>
<dbReference type="Proteomes" id="UP000016932">
    <property type="component" value="Unassembled WGS sequence"/>
</dbReference>
<dbReference type="HOGENOM" id="CLU_1315900_0_0_1"/>
<evidence type="ECO:0000313" key="3">
    <source>
        <dbReference type="Proteomes" id="UP000016932"/>
    </source>
</evidence>
<evidence type="ECO:0000313" key="2">
    <source>
        <dbReference type="EMBL" id="EME82435.1"/>
    </source>
</evidence>
<dbReference type="KEGG" id="pfj:MYCFIDRAFT_208119"/>
<dbReference type="RefSeq" id="XP_007927802.1">
    <property type="nucleotide sequence ID" value="XM_007929611.1"/>
</dbReference>
<evidence type="ECO:0000256" key="1">
    <source>
        <dbReference type="SAM" id="MobiDB-lite"/>
    </source>
</evidence>
<dbReference type="VEuPathDB" id="FungiDB:MYCFIDRAFT_208119"/>